<sequence length="302" mass="32854">MPSKRKKNKRRMRRVQAQRRLLEEQYAASSPAKGAPGLRAVSAPPVSRCPLKPPKTTSAKPHAPGPKLIKIPQAEPFKDPELDQGTNKEESLSEVTEVKEPEFPLNKVTEFEPAEEPEDLAHTELLAEAAAEPELVFKSIKPEETTTTEPEHIELETVLDSEVVKEPEEQVLGPQLTTDEGLMCFNKTELEQLEQAAAHLEPEAAIEFGTVEGTKSEPAADPEQPEPELVAELEPPNEPGSTADPEALLEVCIPEVEQSENSSSPPAESEVSVCGVCVVVCVVFLIDCLDAVAGTCWIRTAC</sequence>
<dbReference type="Proteomes" id="UP000694580">
    <property type="component" value="Unplaced"/>
</dbReference>
<evidence type="ECO:0000313" key="3">
    <source>
        <dbReference type="Proteomes" id="UP000694580"/>
    </source>
</evidence>
<feature type="region of interest" description="Disordered" evidence="1">
    <location>
        <begin position="214"/>
        <end position="248"/>
    </location>
</feature>
<feature type="compositionally biased region" description="Basic residues" evidence="1">
    <location>
        <begin position="1"/>
        <end position="17"/>
    </location>
</feature>
<organism evidence="2 3">
    <name type="scientific">Denticeps clupeoides</name>
    <name type="common">denticle herring</name>
    <dbReference type="NCBI Taxonomy" id="299321"/>
    <lineage>
        <taxon>Eukaryota</taxon>
        <taxon>Metazoa</taxon>
        <taxon>Chordata</taxon>
        <taxon>Craniata</taxon>
        <taxon>Vertebrata</taxon>
        <taxon>Euteleostomi</taxon>
        <taxon>Actinopterygii</taxon>
        <taxon>Neopterygii</taxon>
        <taxon>Teleostei</taxon>
        <taxon>Clupei</taxon>
        <taxon>Clupeiformes</taxon>
        <taxon>Denticipitoidei</taxon>
        <taxon>Denticipitidae</taxon>
        <taxon>Denticeps</taxon>
    </lineage>
</organism>
<dbReference type="AlphaFoldDB" id="A0AAY4CKX7"/>
<evidence type="ECO:0000256" key="1">
    <source>
        <dbReference type="SAM" id="MobiDB-lite"/>
    </source>
</evidence>
<reference evidence="2" key="1">
    <citation type="submission" date="2025-08" db="UniProtKB">
        <authorList>
            <consortium name="Ensembl"/>
        </authorList>
    </citation>
    <scope>IDENTIFICATION</scope>
</reference>
<accession>A0AAY4CKX7</accession>
<evidence type="ECO:0000313" key="2">
    <source>
        <dbReference type="Ensembl" id="ENSDCDP00010033865.1"/>
    </source>
</evidence>
<proteinExistence type="predicted"/>
<feature type="region of interest" description="Disordered" evidence="1">
    <location>
        <begin position="1"/>
        <end position="106"/>
    </location>
</feature>
<name>A0AAY4CKX7_9TELE</name>
<dbReference type="Ensembl" id="ENSDCDT00010041887.1">
    <property type="protein sequence ID" value="ENSDCDP00010033865.1"/>
    <property type="gene ID" value="ENSDCDG00010021514.1"/>
</dbReference>
<protein>
    <submittedName>
        <fullName evidence="2">Uncharacterized protein</fullName>
    </submittedName>
</protein>
<reference evidence="2" key="2">
    <citation type="submission" date="2025-09" db="UniProtKB">
        <authorList>
            <consortium name="Ensembl"/>
        </authorList>
    </citation>
    <scope>IDENTIFICATION</scope>
</reference>
<keyword evidence="3" id="KW-1185">Reference proteome</keyword>
<feature type="compositionally biased region" description="Basic and acidic residues" evidence="1">
    <location>
        <begin position="76"/>
        <end position="102"/>
    </location>
</feature>